<accession>A0A5C4MNJ9</accession>
<keyword evidence="2" id="KW-0378">Hydrolase</keyword>
<dbReference type="SUPFAM" id="SSF51445">
    <property type="entry name" value="(Trans)glycosidases"/>
    <property type="match status" value="1"/>
</dbReference>
<dbReference type="EMBL" id="VDFU01000031">
    <property type="protein sequence ID" value="TNC46873.1"/>
    <property type="molecule type" value="Genomic_DNA"/>
</dbReference>
<protein>
    <recommendedName>
        <fullName evidence="4">Glycoside hydrolase family 2 immunoglobulin-like beta-sandwich domain-containing protein</fullName>
    </recommendedName>
</protein>
<evidence type="ECO:0000313" key="5">
    <source>
        <dbReference type="EMBL" id="TNC46873.1"/>
    </source>
</evidence>
<reference evidence="5 6" key="1">
    <citation type="submission" date="2019-06" db="EMBL/GenBank/DDBJ databases">
        <title>YIM 131921 draft genome.</title>
        <authorList>
            <person name="Jiang L."/>
        </authorList>
    </citation>
    <scope>NUCLEOTIDE SEQUENCE [LARGE SCALE GENOMIC DNA]</scope>
    <source>
        <strain evidence="5 6">YIM 131921</strain>
    </source>
</reference>
<dbReference type="GO" id="GO:0005975">
    <property type="term" value="P:carbohydrate metabolic process"/>
    <property type="evidence" value="ECO:0007669"/>
    <property type="project" value="InterPro"/>
</dbReference>
<dbReference type="InterPro" id="IPR008979">
    <property type="entry name" value="Galactose-bd-like_sf"/>
</dbReference>
<dbReference type="InterPro" id="IPR006102">
    <property type="entry name" value="Ig-like_GH2"/>
</dbReference>
<dbReference type="PANTHER" id="PTHR42732:SF3">
    <property type="entry name" value="HYDROLASE"/>
    <property type="match status" value="1"/>
</dbReference>
<dbReference type="GO" id="GO:0004553">
    <property type="term" value="F:hydrolase activity, hydrolyzing O-glycosyl compounds"/>
    <property type="evidence" value="ECO:0007669"/>
    <property type="project" value="InterPro"/>
</dbReference>
<keyword evidence="3" id="KW-0326">Glycosidase</keyword>
<dbReference type="Proteomes" id="UP000305887">
    <property type="component" value="Unassembled WGS sequence"/>
</dbReference>
<comment type="similarity">
    <text evidence="1">Belongs to the glycosyl hydrolase 2 family.</text>
</comment>
<evidence type="ECO:0000259" key="4">
    <source>
        <dbReference type="Pfam" id="PF00703"/>
    </source>
</evidence>
<evidence type="ECO:0000256" key="3">
    <source>
        <dbReference type="ARBA" id="ARBA00023295"/>
    </source>
</evidence>
<dbReference type="InterPro" id="IPR036156">
    <property type="entry name" value="Beta-gal/glucu_dom_sf"/>
</dbReference>
<dbReference type="Gene3D" id="2.60.40.10">
    <property type="entry name" value="Immunoglobulins"/>
    <property type="match status" value="1"/>
</dbReference>
<keyword evidence="6" id="KW-1185">Reference proteome</keyword>
<feature type="domain" description="Glycoside hydrolase family 2 immunoglobulin-like beta-sandwich" evidence="4">
    <location>
        <begin position="243"/>
        <end position="284"/>
    </location>
</feature>
<dbReference type="SUPFAM" id="SSF49785">
    <property type="entry name" value="Galactose-binding domain-like"/>
    <property type="match status" value="1"/>
</dbReference>
<dbReference type="InterPro" id="IPR051913">
    <property type="entry name" value="GH2_Domain-Containing"/>
</dbReference>
<dbReference type="Pfam" id="PF00703">
    <property type="entry name" value="Glyco_hydro_2"/>
    <property type="match status" value="1"/>
</dbReference>
<name>A0A5C4MNJ9_9RHOB</name>
<organism evidence="5 6">
    <name type="scientific">Rubellimicrobium rubrum</name>
    <dbReference type="NCBI Taxonomy" id="2585369"/>
    <lineage>
        <taxon>Bacteria</taxon>
        <taxon>Pseudomonadati</taxon>
        <taxon>Pseudomonadota</taxon>
        <taxon>Alphaproteobacteria</taxon>
        <taxon>Rhodobacterales</taxon>
        <taxon>Roseobacteraceae</taxon>
        <taxon>Rubellimicrobium</taxon>
    </lineage>
</organism>
<dbReference type="PANTHER" id="PTHR42732">
    <property type="entry name" value="BETA-GALACTOSIDASE"/>
    <property type="match status" value="1"/>
</dbReference>
<dbReference type="AlphaFoldDB" id="A0A5C4MNJ9"/>
<dbReference type="SUPFAM" id="SSF49303">
    <property type="entry name" value="beta-Galactosidase/glucuronidase domain"/>
    <property type="match status" value="1"/>
</dbReference>
<dbReference type="Gene3D" id="3.20.20.80">
    <property type="entry name" value="Glycosidases"/>
    <property type="match status" value="1"/>
</dbReference>
<comment type="caution">
    <text evidence="5">The sequence shown here is derived from an EMBL/GenBank/DDBJ whole genome shotgun (WGS) entry which is preliminary data.</text>
</comment>
<evidence type="ECO:0000256" key="1">
    <source>
        <dbReference type="ARBA" id="ARBA00007401"/>
    </source>
</evidence>
<dbReference type="InterPro" id="IPR017853">
    <property type="entry name" value="GH"/>
</dbReference>
<sequence>MKNQALDFGLNPLPILTRDTAPNPARIRRETLPLDGVWALSVNGEPAQPVVVPYVPQSKLNGIQVPEGEVALRYATTFELPCGWTGAMLHLEGVDHEAEVLVNGVSLARHRGAWDPCEVFVPRSVLCLGLEAEGTSLHKLEVAVTDSSHARTILSGKQERKDKEGAIFYANMSGLWKSTWIEHAGETRLGDFFLTARASGDLSATVDVSGRSETHFVVLRLAHEDGGGLELRAPVLDGQAVLAGRMADVLAWSPATPNLYFGTLTLLDSKGRIVDEIETYAGFRDFVMQDGYYRLNGEAFYLQGLLNQAIYPDTLYTPTDKHTLTDFEHTLNQGFNGERRHQTTPRHRDLWLADKMGYWLSVEMPSARNLLDRADRAQALEEWRRIVRAYAWNHPSVFFLVPGNEDWGLLEHAHHEVNATHDDREEYQYELGELTEAIAPPGMPYAANDGWRCVTIRKNTHLQNRLDPNRLMFNIHEYAENAKVKAIYGRIPQWPEPGAWGKNPRHVFHPNGYTYDGRTPLVLSEVGGRALLNRPSKGVFAYGRIHREPETWAAELSDLIEIMGDMPVLRGGYVLTQTRDAGNDPEDETSMGEINGILDGHGLPKYAGDAVRLANQRARESWAKNI</sequence>
<dbReference type="InterPro" id="IPR013783">
    <property type="entry name" value="Ig-like_fold"/>
</dbReference>
<evidence type="ECO:0000256" key="2">
    <source>
        <dbReference type="ARBA" id="ARBA00022801"/>
    </source>
</evidence>
<dbReference type="Gene3D" id="2.60.120.260">
    <property type="entry name" value="Galactose-binding domain-like"/>
    <property type="match status" value="1"/>
</dbReference>
<proteinExistence type="inferred from homology"/>
<evidence type="ECO:0000313" key="6">
    <source>
        <dbReference type="Proteomes" id="UP000305887"/>
    </source>
</evidence>
<dbReference type="OrthoDB" id="9758603at2"/>
<gene>
    <name evidence="5" type="ORF">FHG66_17945</name>
</gene>